<sequence>MQKLSHCRVLIENTIGLLKQRFRQLYNLKSRNIDFICHFLLACCVLHNMCTDDDIFEGINFEEMENRNVQNDNYEEVERNEVGLNYRTYVAAMLNI</sequence>
<keyword evidence="2" id="KW-0479">Metal-binding</keyword>
<reference evidence="4" key="1">
    <citation type="journal article" date="2023" name="Insect Mol. Biol.">
        <title>Genome sequencing provides insights into the evolution of gene families encoding plant cell wall-degrading enzymes in longhorned beetles.</title>
        <authorList>
            <person name="Shin N.R."/>
            <person name="Okamura Y."/>
            <person name="Kirsch R."/>
            <person name="Pauchet Y."/>
        </authorList>
    </citation>
    <scope>NUCLEOTIDE SEQUENCE</scope>
    <source>
        <strain evidence="4">RBIC_L_NR</strain>
    </source>
</reference>
<comment type="caution">
    <text evidence="4">The sequence shown here is derived from an EMBL/GenBank/DDBJ whole genome shotgun (WGS) entry which is preliminary data.</text>
</comment>
<dbReference type="InterPro" id="IPR027806">
    <property type="entry name" value="HARBI1_dom"/>
</dbReference>
<dbReference type="GO" id="GO:0046872">
    <property type="term" value="F:metal ion binding"/>
    <property type="evidence" value="ECO:0007669"/>
    <property type="project" value="UniProtKB-KW"/>
</dbReference>
<dbReference type="AlphaFoldDB" id="A0AAV8ZNR2"/>
<organism evidence="4 5">
    <name type="scientific">Rhamnusium bicolor</name>
    <dbReference type="NCBI Taxonomy" id="1586634"/>
    <lineage>
        <taxon>Eukaryota</taxon>
        <taxon>Metazoa</taxon>
        <taxon>Ecdysozoa</taxon>
        <taxon>Arthropoda</taxon>
        <taxon>Hexapoda</taxon>
        <taxon>Insecta</taxon>
        <taxon>Pterygota</taxon>
        <taxon>Neoptera</taxon>
        <taxon>Endopterygota</taxon>
        <taxon>Coleoptera</taxon>
        <taxon>Polyphaga</taxon>
        <taxon>Cucujiformia</taxon>
        <taxon>Chrysomeloidea</taxon>
        <taxon>Cerambycidae</taxon>
        <taxon>Lepturinae</taxon>
        <taxon>Rhagiini</taxon>
        <taxon>Rhamnusium</taxon>
    </lineage>
</organism>
<gene>
    <name evidence="4" type="ORF">NQ314_002833</name>
</gene>
<comment type="cofactor">
    <cofactor evidence="1">
        <name>a divalent metal cation</name>
        <dbReference type="ChEBI" id="CHEBI:60240"/>
    </cofactor>
</comment>
<evidence type="ECO:0000259" key="3">
    <source>
        <dbReference type="Pfam" id="PF13359"/>
    </source>
</evidence>
<evidence type="ECO:0000313" key="4">
    <source>
        <dbReference type="EMBL" id="KAJ8967518.1"/>
    </source>
</evidence>
<dbReference type="EMBL" id="JANEYF010000851">
    <property type="protein sequence ID" value="KAJ8967518.1"/>
    <property type="molecule type" value="Genomic_DNA"/>
</dbReference>
<name>A0AAV8ZNR2_9CUCU</name>
<dbReference type="Proteomes" id="UP001162156">
    <property type="component" value="Unassembled WGS sequence"/>
</dbReference>
<feature type="domain" description="DDE Tnp4" evidence="3">
    <location>
        <begin position="3"/>
        <end position="48"/>
    </location>
</feature>
<dbReference type="Pfam" id="PF13359">
    <property type="entry name" value="DDE_Tnp_4"/>
    <property type="match status" value="1"/>
</dbReference>
<accession>A0AAV8ZNR2</accession>
<evidence type="ECO:0000313" key="5">
    <source>
        <dbReference type="Proteomes" id="UP001162156"/>
    </source>
</evidence>
<evidence type="ECO:0000256" key="2">
    <source>
        <dbReference type="ARBA" id="ARBA00022723"/>
    </source>
</evidence>
<proteinExistence type="predicted"/>
<evidence type="ECO:0000256" key="1">
    <source>
        <dbReference type="ARBA" id="ARBA00001968"/>
    </source>
</evidence>
<keyword evidence="5" id="KW-1185">Reference proteome</keyword>
<protein>
    <recommendedName>
        <fullName evidence="3">DDE Tnp4 domain-containing protein</fullName>
    </recommendedName>
</protein>